<dbReference type="AlphaFoldDB" id="A0AAJ7T0Q2"/>
<feature type="transmembrane region" description="Helical" evidence="6">
    <location>
        <begin position="29"/>
        <end position="52"/>
    </location>
</feature>
<dbReference type="RefSeq" id="XP_032808069.1">
    <property type="nucleotide sequence ID" value="XM_032952178.1"/>
</dbReference>
<keyword evidence="6" id="KW-0812">Transmembrane</keyword>
<accession>A0AAJ7T0Q2</accession>
<protein>
    <submittedName>
        <fullName evidence="9 10">RING finger protein 24-like isoform X2</fullName>
    </submittedName>
</protein>
<evidence type="ECO:0000256" key="5">
    <source>
        <dbReference type="SAM" id="MobiDB-lite"/>
    </source>
</evidence>
<feature type="domain" description="RING-type" evidence="7">
    <location>
        <begin position="83"/>
        <end position="123"/>
    </location>
</feature>
<dbReference type="RefSeq" id="XP_032808068.1">
    <property type="nucleotide sequence ID" value="XM_032952177.1"/>
</dbReference>
<feature type="region of interest" description="Disordered" evidence="5">
    <location>
        <begin position="138"/>
        <end position="167"/>
    </location>
</feature>
<dbReference type="GO" id="GO:0008270">
    <property type="term" value="F:zinc ion binding"/>
    <property type="evidence" value="ECO:0007669"/>
    <property type="project" value="UniProtKB-KW"/>
</dbReference>
<evidence type="ECO:0000259" key="7">
    <source>
        <dbReference type="PROSITE" id="PS50089"/>
    </source>
</evidence>
<keyword evidence="1" id="KW-0479">Metal-binding</keyword>
<evidence type="ECO:0000313" key="9">
    <source>
        <dbReference type="RefSeq" id="XP_032808068.1"/>
    </source>
</evidence>
<keyword evidence="6" id="KW-1133">Transmembrane helix</keyword>
<dbReference type="PROSITE" id="PS50089">
    <property type="entry name" value="ZF_RING_2"/>
    <property type="match status" value="1"/>
</dbReference>
<evidence type="ECO:0000256" key="2">
    <source>
        <dbReference type="ARBA" id="ARBA00022771"/>
    </source>
</evidence>
<name>A0AAJ7T0Q2_PETMA</name>
<dbReference type="Proteomes" id="UP001318040">
    <property type="component" value="Chromosome 11"/>
</dbReference>
<feature type="compositionally biased region" description="Low complexity" evidence="5">
    <location>
        <begin position="155"/>
        <end position="167"/>
    </location>
</feature>
<evidence type="ECO:0000256" key="4">
    <source>
        <dbReference type="PROSITE-ProRule" id="PRU00175"/>
    </source>
</evidence>
<reference evidence="9 10" key="1">
    <citation type="submission" date="2025-04" db="UniProtKB">
        <authorList>
            <consortium name="RefSeq"/>
        </authorList>
    </citation>
    <scope>IDENTIFICATION</scope>
    <source>
        <tissue evidence="9 10">Sperm</tissue>
    </source>
</reference>
<keyword evidence="6" id="KW-0472">Membrane</keyword>
<keyword evidence="2 4" id="KW-0863">Zinc-finger</keyword>
<dbReference type="InterPro" id="IPR013083">
    <property type="entry name" value="Znf_RING/FYVE/PHD"/>
</dbReference>
<dbReference type="GO" id="GO:0012505">
    <property type="term" value="C:endomembrane system"/>
    <property type="evidence" value="ECO:0007669"/>
    <property type="project" value="TreeGrafter"/>
</dbReference>
<dbReference type="GO" id="GO:0043161">
    <property type="term" value="P:proteasome-mediated ubiquitin-dependent protein catabolic process"/>
    <property type="evidence" value="ECO:0007669"/>
    <property type="project" value="TreeGrafter"/>
</dbReference>
<sequence>MYIPVYSWGYSDSTTAMPSVGLQDLPLNLVVFATGSAVFVFVLSLIFCCHLVKLRLKAQREINKYNEVIKKGKARNFDCYETCAVCLEDFTLKDKLGICPCRHAFHRKCLVRWLEIRKSCPMCITPILLPGSKAIRSQGEPASFEPTQRQRLLPSAESGDASDTSDSGDLGLGVGALGSPSSLGCPVDRQRISRAALYGAEGPSGGFSVV</sequence>
<dbReference type="GeneID" id="116941288"/>
<dbReference type="Pfam" id="PF13639">
    <property type="entry name" value="zf-RING_2"/>
    <property type="match status" value="1"/>
</dbReference>
<evidence type="ECO:0000256" key="6">
    <source>
        <dbReference type="SAM" id="Phobius"/>
    </source>
</evidence>
<evidence type="ECO:0000313" key="8">
    <source>
        <dbReference type="Proteomes" id="UP001318040"/>
    </source>
</evidence>
<evidence type="ECO:0000313" key="10">
    <source>
        <dbReference type="RefSeq" id="XP_032808069.1"/>
    </source>
</evidence>
<dbReference type="InterPro" id="IPR050731">
    <property type="entry name" value="HRD1_E3_ubiq-ligases"/>
</dbReference>
<gene>
    <name evidence="9 10" type="primary">LOC116941288</name>
</gene>
<dbReference type="Gene3D" id="3.30.40.10">
    <property type="entry name" value="Zinc/RING finger domain, C3HC4 (zinc finger)"/>
    <property type="match status" value="1"/>
</dbReference>
<dbReference type="SUPFAM" id="SSF57850">
    <property type="entry name" value="RING/U-box"/>
    <property type="match status" value="1"/>
</dbReference>
<keyword evidence="3" id="KW-0862">Zinc</keyword>
<dbReference type="SMART" id="SM00184">
    <property type="entry name" value="RING"/>
    <property type="match status" value="1"/>
</dbReference>
<evidence type="ECO:0000256" key="3">
    <source>
        <dbReference type="ARBA" id="ARBA00022833"/>
    </source>
</evidence>
<proteinExistence type="predicted"/>
<dbReference type="PANTHER" id="PTHR22763:SF190">
    <property type="entry name" value="RING FINGER PROTEIN 24"/>
    <property type="match status" value="1"/>
</dbReference>
<evidence type="ECO:0000256" key="1">
    <source>
        <dbReference type="ARBA" id="ARBA00022723"/>
    </source>
</evidence>
<dbReference type="InterPro" id="IPR001841">
    <property type="entry name" value="Znf_RING"/>
</dbReference>
<dbReference type="PANTHER" id="PTHR22763">
    <property type="entry name" value="RING ZINC FINGER PROTEIN"/>
    <property type="match status" value="1"/>
</dbReference>
<keyword evidence="8" id="KW-1185">Reference proteome</keyword>
<organism evidence="8 9">
    <name type="scientific">Petromyzon marinus</name>
    <name type="common">Sea lamprey</name>
    <dbReference type="NCBI Taxonomy" id="7757"/>
    <lineage>
        <taxon>Eukaryota</taxon>
        <taxon>Metazoa</taxon>
        <taxon>Chordata</taxon>
        <taxon>Craniata</taxon>
        <taxon>Vertebrata</taxon>
        <taxon>Cyclostomata</taxon>
        <taxon>Hyperoartia</taxon>
        <taxon>Petromyzontiformes</taxon>
        <taxon>Petromyzontidae</taxon>
        <taxon>Petromyzon</taxon>
    </lineage>
</organism>
<dbReference type="GO" id="GO:0061630">
    <property type="term" value="F:ubiquitin protein ligase activity"/>
    <property type="evidence" value="ECO:0007669"/>
    <property type="project" value="TreeGrafter"/>
</dbReference>